<evidence type="ECO:0000313" key="1">
    <source>
        <dbReference type="EMBL" id="PIR90539.1"/>
    </source>
</evidence>
<dbReference type="Proteomes" id="UP000230132">
    <property type="component" value="Unassembled WGS sequence"/>
</dbReference>
<name>A0A2H0UWH8_9BACT</name>
<dbReference type="AlphaFoldDB" id="A0A2H0UWH8"/>
<gene>
    <name evidence="1" type="ORF">COU05_01445</name>
</gene>
<organism evidence="1 2">
    <name type="scientific">bacterium (Candidatus Gribaldobacteria) CG10_big_fil_rev_8_21_14_0_10_37_21</name>
    <dbReference type="NCBI Taxonomy" id="2014275"/>
    <lineage>
        <taxon>Bacteria</taxon>
        <taxon>Candidatus Gribaldobacteria</taxon>
    </lineage>
</organism>
<reference evidence="2" key="1">
    <citation type="submission" date="2017-09" db="EMBL/GenBank/DDBJ databases">
        <title>Depth-based differentiation of microbial function through sediment-hosted aquifers and enrichment of novel symbionts in the deep terrestrial subsurface.</title>
        <authorList>
            <person name="Probst A.J."/>
            <person name="Ladd B."/>
            <person name="Jarett J.K."/>
            <person name="Geller-Mcgrath D.E."/>
            <person name="Sieber C.M.K."/>
            <person name="Emerson J.B."/>
            <person name="Anantharaman K."/>
            <person name="Thomas B.C."/>
            <person name="Malmstrom R."/>
            <person name="Stieglmeier M."/>
            <person name="Klingl A."/>
            <person name="Woyke T."/>
            <person name="Ryan C.M."/>
            <person name="Banfield J.F."/>
        </authorList>
    </citation>
    <scope>NUCLEOTIDE SEQUENCE [LARGE SCALE GENOMIC DNA]</scope>
</reference>
<protein>
    <submittedName>
        <fullName evidence="1">Uncharacterized protein</fullName>
    </submittedName>
</protein>
<comment type="caution">
    <text evidence="1">The sequence shown here is derived from an EMBL/GenBank/DDBJ whole genome shotgun (WGS) entry which is preliminary data.</text>
</comment>
<proteinExistence type="predicted"/>
<sequence>MAFCEIAKAQAQAGLASEALQTAEGIEDARSKALVLCEITKENFSFLQEQGEKLILKANANDLSSLLRTGHNGIAEVLGFLRPDIQALPDFKELPEHTSLSFQIGMSRGRANKLFSLSENVFSQSSALEKRSLAKGLGHYGSLESFGILIEKIKSETDFDARTRYIYEALNINPKKAENLTMKFLGEKQVPSRLFKFFCLQLVENDLISRKTERFLARKNDLNFLKLLMARNFNQFNTVVDTLSKIKNYDCWDNRDEIFRAIDDLGSLTPLIFDRYRSKNEREKEFFAQNINKLKNRFFQNEPVKNILPKEDREILAEIIYLTYKPIGMSFSEVETMLEEIEDQTEHLSGFSFPQDGYDFSLQGQMFVSLKPGKDIEGKDLETILSIIPKENLSEDLLLTRAASSLVKIAKGATLLKPEEIKVLLALSSEQMIGFSQKFQEAPRQLAGQHLFFTQAEELFLHDLKNEFPDKLHDFFQQMPQEKQDEINGLLAKNKEQLRKNVGLKQKKEDKVNVVETSEEDGFALLSKIFFEKILKQCFLLIRQNKNKFVLDYSSDVSANISVSKNQDLKLYVSKNVGSFFAKSSAGICTAQDTELFNRKDHFHFNVVDAQQNIRGNIQTYITDYKNEKILILRGINPNSDFLQEISPKDFCEKVFEIAKLFAKENDIAKVVISENLGNWHALSNRSQITSYLNKYLVENKKIPLPFNITSSQKIQFVYEI</sequence>
<accession>A0A2H0UWH8</accession>
<dbReference type="EMBL" id="PFAX01000015">
    <property type="protein sequence ID" value="PIR90539.1"/>
    <property type="molecule type" value="Genomic_DNA"/>
</dbReference>
<evidence type="ECO:0000313" key="2">
    <source>
        <dbReference type="Proteomes" id="UP000230132"/>
    </source>
</evidence>